<dbReference type="PANTHER" id="PTHR11669:SF8">
    <property type="entry name" value="DNA POLYMERASE III SUBUNIT DELTA"/>
    <property type="match status" value="1"/>
</dbReference>
<dbReference type="NCBIfam" id="NF005677">
    <property type="entry name" value="PRK07471.1"/>
    <property type="match status" value="1"/>
</dbReference>
<dbReference type="PANTHER" id="PTHR11669">
    <property type="entry name" value="REPLICATION FACTOR C / DNA POLYMERASE III GAMMA-TAU SUBUNIT"/>
    <property type="match status" value="1"/>
</dbReference>
<dbReference type="Gene3D" id="3.40.50.300">
    <property type="entry name" value="P-loop containing nucleotide triphosphate hydrolases"/>
    <property type="match status" value="1"/>
</dbReference>
<dbReference type="InterPro" id="IPR050238">
    <property type="entry name" value="DNA_Rep/Repair_Clamp_Loader"/>
</dbReference>
<dbReference type="EC" id="2.7.7.7" evidence="2"/>
<organism evidence="2 3">
    <name type="scientific">Mesobacterium hydrothermale</name>
    <dbReference type="NCBI Taxonomy" id="3111907"/>
    <lineage>
        <taxon>Bacteria</taxon>
        <taxon>Pseudomonadati</taxon>
        <taxon>Pseudomonadota</taxon>
        <taxon>Alphaproteobacteria</taxon>
        <taxon>Rhodobacterales</taxon>
        <taxon>Roseobacteraceae</taxon>
        <taxon>Mesobacterium</taxon>
    </lineage>
</organism>
<dbReference type="Proteomes" id="UP001348149">
    <property type="component" value="Unassembled WGS sequence"/>
</dbReference>
<dbReference type="RefSeq" id="WP_326295711.1">
    <property type="nucleotide sequence ID" value="NZ_JAYLLH010000002.1"/>
</dbReference>
<sequence>MSDDLPEPDRVSGAPHPRETPRLIGQDHAEREFLEAFAGDRLHHAWLLTGPLGVGKATLAWRIARFLLATPPAQDDGLFGAPPPPATLDIGPDHPVVHRIHAGSEPGLFALRRPYDEKTKRLKAQITVDEVRRLKNFFALSSADGGRRVVIVDSADEMNVNAANALLKLLEEPPARTTLLLISHQPSRLLPTIRSRCRTLRLSPLSPQDMTAALTLAGVEVAPEAALALAELAAGSVGEAIRLENLHGLKLYAELIALLGTLPRMDRPRALALAETGGARGKPEVLDLMLWLLDTALSRMARTGATGAPPAQQAAPGESTVLARLAPHPQHGRLWAQMAQDTAERTRHARAVNVDPASLLLDAFLRLQDAAAAMA</sequence>
<gene>
    <name evidence="2" type="ORF">VK792_02195</name>
</gene>
<evidence type="ECO:0000256" key="1">
    <source>
        <dbReference type="SAM" id="MobiDB-lite"/>
    </source>
</evidence>
<dbReference type="SUPFAM" id="SSF52540">
    <property type="entry name" value="P-loop containing nucleoside triphosphate hydrolases"/>
    <property type="match status" value="1"/>
</dbReference>
<feature type="region of interest" description="Disordered" evidence="1">
    <location>
        <begin position="1"/>
        <end position="25"/>
    </location>
</feature>
<dbReference type="InterPro" id="IPR027417">
    <property type="entry name" value="P-loop_NTPase"/>
</dbReference>
<evidence type="ECO:0000313" key="2">
    <source>
        <dbReference type="EMBL" id="MEC3860084.1"/>
    </source>
</evidence>
<protein>
    <submittedName>
        <fullName evidence="2">DNA polymerase III subunit delta</fullName>
        <ecNumber evidence="2">2.7.7.7</ecNumber>
    </submittedName>
</protein>
<dbReference type="GO" id="GO:0003887">
    <property type="term" value="F:DNA-directed DNA polymerase activity"/>
    <property type="evidence" value="ECO:0007669"/>
    <property type="project" value="UniProtKB-EC"/>
</dbReference>
<keyword evidence="2" id="KW-0808">Transferase</keyword>
<keyword evidence="3" id="KW-1185">Reference proteome</keyword>
<name>A0ABU6HC86_9RHOB</name>
<dbReference type="EMBL" id="JAYLLH010000002">
    <property type="protein sequence ID" value="MEC3860084.1"/>
    <property type="molecule type" value="Genomic_DNA"/>
</dbReference>
<feature type="compositionally biased region" description="Basic and acidic residues" evidence="1">
    <location>
        <begin position="16"/>
        <end position="25"/>
    </location>
</feature>
<proteinExistence type="predicted"/>
<accession>A0ABU6HC86</accession>
<dbReference type="Pfam" id="PF13177">
    <property type="entry name" value="DNA_pol3_delta2"/>
    <property type="match status" value="1"/>
</dbReference>
<comment type="caution">
    <text evidence="2">The sequence shown here is derived from an EMBL/GenBank/DDBJ whole genome shotgun (WGS) entry which is preliminary data.</text>
</comment>
<keyword evidence="2" id="KW-0548">Nucleotidyltransferase</keyword>
<evidence type="ECO:0000313" key="3">
    <source>
        <dbReference type="Proteomes" id="UP001348149"/>
    </source>
</evidence>
<reference evidence="2 3" key="1">
    <citation type="submission" date="2024-01" db="EMBL/GenBank/DDBJ databases">
        <title>Mesobacterium rodlantinim sp. nov., isolated from shallow sea hydrothermal systems off Kueishantao Island.</title>
        <authorList>
            <person name="Su Z."/>
            <person name="Tang K."/>
        </authorList>
    </citation>
    <scope>NUCLEOTIDE SEQUENCE [LARGE SCALE GENOMIC DNA]</scope>
    <source>
        <strain evidence="2 3">TK19101</strain>
    </source>
</reference>